<evidence type="ECO:0000313" key="2">
    <source>
        <dbReference type="Proteomes" id="UP001183817"/>
    </source>
</evidence>
<gene>
    <name evidence="1" type="ORF">J2S64_002824</name>
</gene>
<dbReference type="RefSeq" id="WP_264269553.1">
    <property type="nucleotide sequence ID" value="NZ_BAAAWO010000001.1"/>
</dbReference>
<accession>A0ABU2BKJ6</accession>
<name>A0ABU2BKJ6_9MICC</name>
<evidence type="ECO:0000313" key="1">
    <source>
        <dbReference type="EMBL" id="MDR7359133.1"/>
    </source>
</evidence>
<dbReference type="EMBL" id="JAVDYI010000001">
    <property type="protein sequence ID" value="MDR7359133.1"/>
    <property type="molecule type" value="Genomic_DNA"/>
</dbReference>
<sequence length="65" mass="7478">MRTAYQRLLEHEAISQFHTEALAAIQRFLNPTVITRSLKTNRNQLINRAKTRAQGVDVPFGEQIN</sequence>
<protein>
    <submittedName>
        <fullName evidence="1">Uncharacterized protein</fullName>
    </submittedName>
</protein>
<dbReference type="Proteomes" id="UP001183817">
    <property type="component" value="Unassembled WGS sequence"/>
</dbReference>
<keyword evidence="2" id="KW-1185">Reference proteome</keyword>
<proteinExistence type="predicted"/>
<organism evidence="1 2">
    <name type="scientific">Paeniglutamicibacter sulfureus</name>
    <dbReference type="NCBI Taxonomy" id="43666"/>
    <lineage>
        <taxon>Bacteria</taxon>
        <taxon>Bacillati</taxon>
        <taxon>Actinomycetota</taxon>
        <taxon>Actinomycetes</taxon>
        <taxon>Micrococcales</taxon>
        <taxon>Micrococcaceae</taxon>
        <taxon>Paeniglutamicibacter</taxon>
    </lineage>
</organism>
<reference evidence="1 2" key="1">
    <citation type="submission" date="2023-07" db="EMBL/GenBank/DDBJ databases">
        <title>Sequencing the genomes of 1000 actinobacteria strains.</title>
        <authorList>
            <person name="Klenk H.-P."/>
        </authorList>
    </citation>
    <scope>NUCLEOTIDE SEQUENCE [LARGE SCALE GENOMIC DNA]</scope>
    <source>
        <strain evidence="1 2">DSM 20167</strain>
    </source>
</reference>
<comment type="caution">
    <text evidence="1">The sequence shown here is derived from an EMBL/GenBank/DDBJ whole genome shotgun (WGS) entry which is preliminary data.</text>
</comment>